<dbReference type="InterPro" id="IPR012337">
    <property type="entry name" value="RNaseH-like_sf"/>
</dbReference>
<dbReference type="Proteomes" id="UP000248646">
    <property type="component" value="Unassembled WGS sequence"/>
</dbReference>
<organism evidence="2 3">
    <name type="scientific">Psychrobacillus insolitus</name>
    <dbReference type="NCBI Taxonomy" id="1461"/>
    <lineage>
        <taxon>Bacteria</taxon>
        <taxon>Bacillati</taxon>
        <taxon>Bacillota</taxon>
        <taxon>Bacilli</taxon>
        <taxon>Bacillales</taxon>
        <taxon>Bacillaceae</taxon>
        <taxon>Psychrobacillus</taxon>
    </lineage>
</organism>
<dbReference type="InterPro" id="IPR002559">
    <property type="entry name" value="Transposase_11"/>
</dbReference>
<evidence type="ECO:0000259" key="1">
    <source>
        <dbReference type="Pfam" id="PF01609"/>
    </source>
</evidence>
<name>A0A2W7P8W4_9BACI</name>
<dbReference type="Pfam" id="PF01609">
    <property type="entry name" value="DDE_Tnp_1"/>
    <property type="match status" value="1"/>
</dbReference>
<dbReference type="GO" id="GO:0004803">
    <property type="term" value="F:transposase activity"/>
    <property type="evidence" value="ECO:0007669"/>
    <property type="project" value="InterPro"/>
</dbReference>
<evidence type="ECO:0000313" key="2">
    <source>
        <dbReference type="EMBL" id="PZX02383.1"/>
    </source>
</evidence>
<proteinExistence type="predicted"/>
<dbReference type="GO" id="GO:0003677">
    <property type="term" value="F:DNA binding"/>
    <property type="evidence" value="ECO:0007669"/>
    <property type="project" value="InterPro"/>
</dbReference>
<dbReference type="AlphaFoldDB" id="A0A2W7P8W4"/>
<dbReference type="GO" id="GO:0006313">
    <property type="term" value="P:DNA transposition"/>
    <property type="evidence" value="ECO:0007669"/>
    <property type="project" value="InterPro"/>
</dbReference>
<feature type="domain" description="Transposase IS4-like" evidence="1">
    <location>
        <begin position="2"/>
        <end position="141"/>
    </location>
</feature>
<comment type="caution">
    <text evidence="2">The sequence shown here is derived from an EMBL/GenBank/DDBJ whole genome shotgun (WGS) entry which is preliminary data.</text>
</comment>
<evidence type="ECO:0000313" key="3">
    <source>
        <dbReference type="Proteomes" id="UP000248646"/>
    </source>
</evidence>
<dbReference type="SUPFAM" id="SSF53098">
    <property type="entry name" value="Ribonuclease H-like"/>
    <property type="match status" value="1"/>
</dbReference>
<sequence>MAGVKIQLEYDVLRGQFLHVQVSPGNRNDKTYGTTCLKTVESGDLCLPDLGYFDLKEARVILHRLTEKQTQTRLHNQTICEKKKGFIMKEKSKKLMGMNVYITNMPSRIMPIESIHVLYSLRWQIEILFKTWKSLFKIHHLKR</sequence>
<protein>
    <submittedName>
        <fullName evidence="2">DDE family transposase</fullName>
    </submittedName>
</protein>
<reference evidence="2 3" key="1">
    <citation type="submission" date="2018-06" db="EMBL/GenBank/DDBJ databases">
        <title>Genomic Encyclopedia of Type Strains, Phase IV (KMG-IV): sequencing the most valuable type-strain genomes for metagenomic binning, comparative biology and taxonomic classification.</title>
        <authorList>
            <person name="Goeker M."/>
        </authorList>
    </citation>
    <scope>NUCLEOTIDE SEQUENCE [LARGE SCALE GENOMIC DNA]</scope>
    <source>
        <strain evidence="2 3">DSM 5</strain>
    </source>
</reference>
<accession>A0A2W7P8W4</accession>
<gene>
    <name evidence="2" type="ORF">C7437_11222</name>
</gene>
<keyword evidence="3" id="KW-1185">Reference proteome</keyword>
<dbReference type="EMBL" id="QKZI01000012">
    <property type="protein sequence ID" value="PZX02383.1"/>
    <property type="molecule type" value="Genomic_DNA"/>
</dbReference>